<keyword evidence="9 10" id="KW-0131">Cell cycle</keyword>
<comment type="function">
    <text evidence="10">Site-specific tyrosine recombinase, which acts by catalyzing the cutting and rejoining of the recombining DNA molecules. The XerC-XerD complex is essential to convert dimers of the bacterial chromosome into monomers to permit their segregation at cell division. It also contributes to the segregational stability of plasmids.</text>
</comment>
<comment type="similarity">
    <text evidence="2 10">Belongs to the 'phage' integrase family. XerC subfamily.</text>
</comment>
<dbReference type="GO" id="GO:0003677">
    <property type="term" value="F:DNA binding"/>
    <property type="evidence" value="ECO:0007669"/>
    <property type="project" value="UniProtKB-UniRule"/>
</dbReference>
<reference evidence="14" key="1">
    <citation type="journal article" date="2020" name="mSystems">
        <title>Genome- and Community-Level Interaction Insights into Carbon Utilization and Element Cycling Functions of Hydrothermarchaeota in Hydrothermal Sediment.</title>
        <authorList>
            <person name="Zhou Z."/>
            <person name="Liu Y."/>
            <person name="Xu W."/>
            <person name="Pan J."/>
            <person name="Luo Z.H."/>
            <person name="Li M."/>
        </authorList>
    </citation>
    <scope>NUCLEOTIDE SEQUENCE [LARGE SCALE GENOMIC DNA]</scope>
    <source>
        <strain evidence="14">SpSt-301</strain>
    </source>
</reference>
<dbReference type="InterPro" id="IPR010998">
    <property type="entry name" value="Integrase_recombinase_N"/>
</dbReference>
<evidence type="ECO:0000256" key="6">
    <source>
        <dbReference type="ARBA" id="ARBA00022908"/>
    </source>
</evidence>
<dbReference type="PANTHER" id="PTHR30349">
    <property type="entry name" value="PHAGE INTEGRASE-RELATED"/>
    <property type="match status" value="1"/>
</dbReference>
<feature type="domain" description="Tyr recombinase" evidence="12">
    <location>
        <begin position="111"/>
        <end position="297"/>
    </location>
</feature>
<dbReference type="SUPFAM" id="SSF56349">
    <property type="entry name" value="DNA breaking-rejoining enzymes"/>
    <property type="match status" value="1"/>
</dbReference>
<dbReference type="PROSITE" id="PS51900">
    <property type="entry name" value="CB"/>
    <property type="match status" value="1"/>
</dbReference>
<evidence type="ECO:0000256" key="2">
    <source>
        <dbReference type="ARBA" id="ARBA00006657"/>
    </source>
</evidence>
<dbReference type="EMBL" id="DSMV01000003">
    <property type="protein sequence ID" value="HDW51137.1"/>
    <property type="molecule type" value="Genomic_DNA"/>
</dbReference>
<comment type="subunit">
    <text evidence="10">Forms a cyclic heterotetrameric complex composed of two molecules of XerC and two molecules of XerD.</text>
</comment>
<keyword evidence="5 10" id="KW-0159">Chromosome partition</keyword>
<evidence type="ECO:0000256" key="9">
    <source>
        <dbReference type="ARBA" id="ARBA00023306"/>
    </source>
</evidence>
<evidence type="ECO:0000259" key="13">
    <source>
        <dbReference type="PROSITE" id="PS51900"/>
    </source>
</evidence>
<sequence length="303" mass="33983">MYQYLDRFLVFLQAERRASPRTVEAYEKDIFDGIDFFAAKLGVPDEGLTPAAITPALVRRYLAHLSERGLARNSVLRRLAAWRTFFRFLVREGVVTVNPLTRIASPRRERRLPRVLYQGEAQRLVEVAATTDPLQLRDRAILEVLYGAGLRVSELVGLNLGDVDLSGGYLRVLGKGAKERLVPFGSYAAHALQAYLAHSRPLLLRSRAGALEHALFLNRLGQRLSVRGVRNIIKACAARAGVEGWVSPHTLRHSFATHLLDGGADLRVVQELLGHARLATTQIYTHLSQEKVRRVYEKTHPRA</sequence>
<evidence type="ECO:0000256" key="3">
    <source>
        <dbReference type="ARBA" id="ARBA00022490"/>
    </source>
</evidence>
<dbReference type="Gene3D" id="1.10.443.10">
    <property type="entry name" value="Intergrase catalytic core"/>
    <property type="match status" value="1"/>
</dbReference>
<feature type="active site" evidence="10">
    <location>
        <position position="151"/>
    </location>
</feature>
<name>A0A7C1JMW4_9THEO</name>
<feature type="active site" description="O-(3'-phospho-DNA)-tyrosine intermediate" evidence="10">
    <location>
        <position position="284"/>
    </location>
</feature>
<evidence type="ECO:0000313" key="14">
    <source>
        <dbReference type="EMBL" id="HDW51137.1"/>
    </source>
</evidence>
<organism evidence="14">
    <name type="scientific">Ammonifex degensii</name>
    <dbReference type="NCBI Taxonomy" id="42838"/>
    <lineage>
        <taxon>Bacteria</taxon>
        <taxon>Bacillati</taxon>
        <taxon>Bacillota</taxon>
        <taxon>Clostridia</taxon>
        <taxon>Thermoanaerobacterales</taxon>
        <taxon>Thermoanaerobacteraceae</taxon>
        <taxon>Ammonifex</taxon>
    </lineage>
</organism>
<keyword evidence="4 10" id="KW-0132">Cell division</keyword>
<comment type="subcellular location">
    <subcellularLocation>
        <location evidence="1 10">Cytoplasm</location>
    </subcellularLocation>
</comment>
<dbReference type="SUPFAM" id="SSF47823">
    <property type="entry name" value="lambda integrase-like, N-terminal domain"/>
    <property type="match status" value="1"/>
</dbReference>
<dbReference type="PANTHER" id="PTHR30349:SF77">
    <property type="entry name" value="TYROSINE RECOMBINASE XERC"/>
    <property type="match status" value="1"/>
</dbReference>
<proteinExistence type="inferred from homology"/>
<evidence type="ECO:0000256" key="11">
    <source>
        <dbReference type="NCBIfam" id="TIGR02224"/>
    </source>
</evidence>
<evidence type="ECO:0000256" key="4">
    <source>
        <dbReference type="ARBA" id="ARBA00022618"/>
    </source>
</evidence>
<dbReference type="InterPro" id="IPR011010">
    <property type="entry name" value="DNA_brk_join_enz"/>
</dbReference>
<evidence type="ECO:0000256" key="1">
    <source>
        <dbReference type="ARBA" id="ARBA00004496"/>
    </source>
</evidence>
<dbReference type="InterPro" id="IPR044068">
    <property type="entry name" value="CB"/>
</dbReference>
<keyword evidence="6 10" id="KW-0229">DNA integration</keyword>
<protein>
    <recommendedName>
        <fullName evidence="10 11">Tyrosine recombinase XerC</fullName>
    </recommendedName>
</protein>
<accession>A0A7C1JMW4</accession>
<gene>
    <name evidence="10 14" type="primary">xerC</name>
    <name evidence="14" type="ORF">ENQ35_00040</name>
</gene>
<feature type="active site" evidence="10">
    <location>
        <position position="175"/>
    </location>
</feature>
<dbReference type="GO" id="GO:0051301">
    <property type="term" value="P:cell division"/>
    <property type="evidence" value="ECO:0007669"/>
    <property type="project" value="UniProtKB-UniRule"/>
</dbReference>
<dbReference type="HAMAP" id="MF_01808">
    <property type="entry name" value="Recomb_XerC_XerD"/>
    <property type="match status" value="1"/>
</dbReference>
<dbReference type="NCBIfam" id="NF001399">
    <property type="entry name" value="PRK00283.1"/>
    <property type="match status" value="1"/>
</dbReference>
<dbReference type="InterPro" id="IPR050090">
    <property type="entry name" value="Tyrosine_recombinase_XerCD"/>
</dbReference>
<dbReference type="InterPro" id="IPR023009">
    <property type="entry name" value="Tyrosine_recombinase_XerC/XerD"/>
</dbReference>
<dbReference type="GO" id="GO:0007059">
    <property type="term" value="P:chromosome segregation"/>
    <property type="evidence" value="ECO:0007669"/>
    <property type="project" value="UniProtKB-UniRule"/>
</dbReference>
<dbReference type="Pfam" id="PF02899">
    <property type="entry name" value="Phage_int_SAM_1"/>
    <property type="match status" value="1"/>
</dbReference>
<evidence type="ECO:0000256" key="10">
    <source>
        <dbReference type="HAMAP-Rule" id="MF_01808"/>
    </source>
</evidence>
<feature type="active site" evidence="10">
    <location>
        <position position="249"/>
    </location>
</feature>
<dbReference type="InterPro" id="IPR004107">
    <property type="entry name" value="Integrase_SAM-like_N"/>
</dbReference>
<dbReference type="InterPro" id="IPR002104">
    <property type="entry name" value="Integrase_catalytic"/>
</dbReference>
<feature type="active site" evidence="10">
    <location>
        <position position="275"/>
    </location>
</feature>
<dbReference type="NCBIfam" id="NF040815">
    <property type="entry name" value="recomb_XerA_Arch"/>
    <property type="match status" value="1"/>
</dbReference>
<evidence type="ECO:0000256" key="7">
    <source>
        <dbReference type="ARBA" id="ARBA00023125"/>
    </source>
</evidence>
<keyword evidence="8 10" id="KW-0233">DNA recombination</keyword>
<dbReference type="Gene3D" id="1.10.150.130">
    <property type="match status" value="1"/>
</dbReference>
<evidence type="ECO:0000256" key="8">
    <source>
        <dbReference type="ARBA" id="ARBA00023172"/>
    </source>
</evidence>
<evidence type="ECO:0000259" key="12">
    <source>
        <dbReference type="PROSITE" id="PS51898"/>
    </source>
</evidence>
<dbReference type="GO" id="GO:0005737">
    <property type="term" value="C:cytoplasm"/>
    <property type="evidence" value="ECO:0007669"/>
    <property type="project" value="UniProtKB-SubCell"/>
</dbReference>
<dbReference type="CDD" id="cd00798">
    <property type="entry name" value="INT_XerDC_C"/>
    <property type="match status" value="1"/>
</dbReference>
<dbReference type="Pfam" id="PF00589">
    <property type="entry name" value="Phage_integrase"/>
    <property type="match status" value="1"/>
</dbReference>
<feature type="domain" description="Core-binding (CB)" evidence="13">
    <location>
        <begin position="1"/>
        <end position="90"/>
    </location>
</feature>
<dbReference type="PROSITE" id="PS51898">
    <property type="entry name" value="TYR_RECOMBINASE"/>
    <property type="match status" value="1"/>
</dbReference>
<keyword evidence="3 10" id="KW-0963">Cytoplasm</keyword>
<dbReference type="NCBIfam" id="TIGR02224">
    <property type="entry name" value="recomb_XerC"/>
    <property type="match status" value="1"/>
</dbReference>
<comment type="caution">
    <text evidence="14">The sequence shown here is derived from an EMBL/GenBank/DDBJ whole genome shotgun (WGS) entry which is preliminary data.</text>
</comment>
<keyword evidence="7 10" id="KW-0238">DNA-binding</keyword>
<dbReference type="InterPro" id="IPR013762">
    <property type="entry name" value="Integrase-like_cat_sf"/>
</dbReference>
<dbReference type="GO" id="GO:0009037">
    <property type="term" value="F:tyrosine-based site-specific recombinase activity"/>
    <property type="evidence" value="ECO:0007669"/>
    <property type="project" value="UniProtKB-UniRule"/>
</dbReference>
<dbReference type="AlphaFoldDB" id="A0A7C1JMW4"/>
<evidence type="ECO:0000256" key="5">
    <source>
        <dbReference type="ARBA" id="ARBA00022829"/>
    </source>
</evidence>
<feature type="active site" evidence="10">
    <location>
        <position position="252"/>
    </location>
</feature>
<dbReference type="InterPro" id="IPR011931">
    <property type="entry name" value="Recomb_XerC"/>
</dbReference>
<dbReference type="GO" id="GO:0006313">
    <property type="term" value="P:DNA transposition"/>
    <property type="evidence" value="ECO:0007669"/>
    <property type="project" value="UniProtKB-UniRule"/>
</dbReference>